<dbReference type="CDD" id="cd16315">
    <property type="entry name" value="EVM-1-like_MBL-B3"/>
    <property type="match status" value="1"/>
</dbReference>
<dbReference type="InterPro" id="IPR001279">
    <property type="entry name" value="Metallo-B-lactamas"/>
</dbReference>
<reference evidence="2 3" key="1">
    <citation type="submission" date="2020-02" db="EMBL/GenBank/DDBJ databases">
        <title>Genome sequence of Parvularcula flava strain NH6-79.</title>
        <authorList>
            <person name="Abdul Karim M.H."/>
            <person name="Lam M.Q."/>
            <person name="Chen S.J."/>
            <person name="Yahya A."/>
            <person name="Shahir S."/>
            <person name="Shamsir M.S."/>
            <person name="Chong C.S."/>
        </authorList>
    </citation>
    <scope>NUCLEOTIDE SEQUENCE [LARGE SCALE GENOMIC DNA]</scope>
    <source>
        <strain evidence="2 3">NH6-79</strain>
    </source>
</reference>
<gene>
    <name evidence="2" type="primary">bla</name>
    <name evidence="2" type="ORF">FF098_005750</name>
</gene>
<evidence type="ECO:0000313" key="3">
    <source>
        <dbReference type="Proteomes" id="UP000818603"/>
    </source>
</evidence>
<organism evidence="2 3">
    <name type="scientific">Aquisalinus luteolus</name>
    <dbReference type="NCBI Taxonomy" id="1566827"/>
    <lineage>
        <taxon>Bacteria</taxon>
        <taxon>Pseudomonadati</taxon>
        <taxon>Pseudomonadota</taxon>
        <taxon>Alphaproteobacteria</taxon>
        <taxon>Parvularculales</taxon>
        <taxon>Parvularculaceae</taxon>
        <taxon>Aquisalinus</taxon>
    </lineage>
</organism>
<dbReference type="PANTHER" id="PTHR42951">
    <property type="entry name" value="METALLO-BETA-LACTAMASE DOMAIN-CONTAINING"/>
    <property type="match status" value="1"/>
</dbReference>
<dbReference type="NCBIfam" id="NF012229">
    <property type="entry name" value="bla_class_B_core"/>
    <property type="match status" value="1"/>
</dbReference>
<dbReference type="InterPro" id="IPR036866">
    <property type="entry name" value="RibonucZ/Hydroxyglut_hydro"/>
</dbReference>
<dbReference type="SMART" id="SM00849">
    <property type="entry name" value="Lactamase_B"/>
    <property type="match status" value="1"/>
</dbReference>
<keyword evidence="3" id="KW-1185">Reference proteome</keyword>
<dbReference type="SUPFAM" id="SSF56281">
    <property type="entry name" value="Metallo-hydrolase/oxidoreductase"/>
    <property type="match status" value="1"/>
</dbReference>
<dbReference type="EMBL" id="VCJR02000001">
    <property type="protein sequence ID" value="NHK27403.1"/>
    <property type="molecule type" value="Genomic_DNA"/>
</dbReference>
<name>A0ABX0HM26_9PROT</name>
<dbReference type="InterPro" id="IPR050855">
    <property type="entry name" value="NDM-1-like"/>
</dbReference>
<dbReference type="RefSeq" id="WP_155138326.1">
    <property type="nucleotide sequence ID" value="NZ_BMGZ01000001.1"/>
</dbReference>
<protein>
    <submittedName>
        <fullName evidence="2">Subclass B3 metallo-beta-lactamase</fullName>
    </submittedName>
</protein>
<proteinExistence type="predicted"/>
<dbReference type="Gene3D" id="3.60.15.10">
    <property type="entry name" value="Ribonuclease Z/Hydroxyacylglutathione hydrolase-like"/>
    <property type="match status" value="1"/>
</dbReference>
<feature type="domain" description="Metallo-beta-lactamase" evidence="1">
    <location>
        <begin position="62"/>
        <end position="252"/>
    </location>
</feature>
<comment type="caution">
    <text evidence="2">The sequence shown here is derived from an EMBL/GenBank/DDBJ whole genome shotgun (WGS) entry which is preliminary data.</text>
</comment>
<evidence type="ECO:0000313" key="2">
    <source>
        <dbReference type="EMBL" id="NHK27403.1"/>
    </source>
</evidence>
<dbReference type="NCBIfam" id="NF033105">
    <property type="entry name" value="bla_subclass_B3"/>
    <property type="match status" value="1"/>
</dbReference>
<dbReference type="PANTHER" id="PTHR42951:SF17">
    <property type="entry name" value="METALLO-BETA-LACTAMASE DOMAIN-CONTAINING PROTEIN"/>
    <property type="match status" value="1"/>
</dbReference>
<dbReference type="Pfam" id="PF00753">
    <property type="entry name" value="Lactamase_B"/>
    <property type="match status" value="1"/>
</dbReference>
<evidence type="ECO:0000259" key="1">
    <source>
        <dbReference type="SMART" id="SM00849"/>
    </source>
</evidence>
<sequence length="295" mass="31154">MMSALFWAGLIAAMGNSEPATVAVDETSGQSWVQACEDWDEWDKPGPPFRVFGNTFYVGTCGIGAILIAGDEGHVLIDGGTEAGAELISANIEALGFDISDIEILLYSHEHFDHVAGIAALQAGSGARLLASPAAATVFETGEDAATDPQYGMHEPFPAASVDGIVEDGDVIELGGIAITAVSTPGHTAGAMSWQWQSCEGEACQTIVYADSMSPVSADDYRFSDHPAYLAAYREAIEKVRALECTLLLTPHPTASSMRERLLAGNLADPAACRGYADAIEQRLNRRLTDEQGGN</sequence>
<accession>A0ABX0HM26</accession>
<dbReference type="Proteomes" id="UP000818603">
    <property type="component" value="Unassembled WGS sequence"/>
</dbReference>